<accession>A0A0S7XNR0</accession>
<dbReference type="Proteomes" id="UP000052020">
    <property type="component" value="Unassembled WGS sequence"/>
</dbReference>
<reference evidence="1 2" key="1">
    <citation type="journal article" date="2015" name="Microbiome">
        <title>Genomic resolution of linkages in carbon, nitrogen, and sulfur cycling among widespread estuary sediment bacteria.</title>
        <authorList>
            <person name="Baker B.J."/>
            <person name="Lazar C.S."/>
            <person name="Teske A.P."/>
            <person name="Dick G.J."/>
        </authorList>
    </citation>
    <scope>NUCLEOTIDE SEQUENCE [LARGE SCALE GENOMIC DNA]</scope>
    <source>
        <strain evidence="1">DG_56</strain>
    </source>
</reference>
<dbReference type="InterPro" id="IPR008969">
    <property type="entry name" value="CarboxyPept-like_regulatory"/>
</dbReference>
<sequence>MTLFFDEAWTAGPIGDWAPHGEHNQWRGEGAHNQYWQDALIPIEPGESVFEYDDPSNSPGREGSTAMVQYVDPQDHFRTVFSAIGFEGMQQRYWDRPGWGIISRVHRSHLYHNIGDFLRTGTVVGELRYRQPAGQPVEGAAVELIDDWGPSPTYGEVIGSGISRADGSWMIEGVVATIFLLRITHEQQIVYYHPERTSACGGFITDIGMITLTKPAPGTISGRVLELDGRTGIPGATVTFTSDEGVEYPPATTAIDGTYSVQVSPGTYTGVASKEDYASATRTGIVVMEGEATRRINFILGVPGDIAGTVTSADTGDPIANALVELFIGGVRIASTHTGTGEGDLELGAYLIEDIAAGSYDMRASAAGFDSQNRSGVVVIANQTTTVNFQLPLPPPPDEYHRYEAGRIYLMSMPNNFTAYDAADVLHYTPQLTAVSLVTYMPSLGGYVFYPTPLANRFFPGRGYWLMTDGEARITEETPWTQSPGMEYDVTVQAGWNMIGNPFPESTGVAWADVKVTVDAITEYPVGLAADLGYIRRTLWGWSGTGYVQSTRLWPWEGYWMYAEQACQLIIPRSGPPLPP</sequence>
<protein>
    <recommendedName>
        <fullName evidence="3">Carboxypeptidase regulatory-like domain-containing protein</fullName>
    </recommendedName>
</protein>
<dbReference type="AlphaFoldDB" id="A0A0S7XNR0"/>
<dbReference type="SUPFAM" id="SSF49464">
    <property type="entry name" value="Carboxypeptidase regulatory domain-like"/>
    <property type="match status" value="2"/>
</dbReference>
<evidence type="ECO:0000313" key="1">
    <source>
        <dbReference type="EMBL" id="KPJ64126.1"/>
    </source>
</evidence>
<dbReference type="Pfam" id="PF13620">
    <property type="entry name" value="CarboxypepD_reg"/>
    <property type="match status" value="2"/>
</dbReference>
<name>A0A0S7XNR0_9BACT</name>
<dbReference type="Gene3D" id="2.60.40.1120">
    <property type="entry name" value="Carboxypeptidase-like, regulatory domain"/>
    <property type="match status" value="2"/>
</dbReference>
<proteinExistence type="predicted"/>
<dbReference type="EMBL" id="LIZY01000041">
    <property type="protein sequence ID" value="KPJ64126.1"/>
    <property type="molecule type" value="Genomic_DNA"/>
</dbReference>
<dbReference type="PATRIC" id="fig|1704032.3.peg.245"/>
<organism evidence="1 2">
    <name type="scientific">candidate division KD3-62 bacterium DG_56</name>
    <dbReference type="NCBI Taxonomy" id="1704032"/>
    <lineage>
        <taxon>Bacteria</taxon>
        <taxon>candidate division KD3-62</taxon>
    </lineage>
</organism>
<evidence type="ECO:0008006" key="3">
    <source>
        <dbReference type="Google" id="ProtNLM"/>
    </source>
</evidence>
<comment type="caution">
    <text evidence="1">The sequence shown here is derived from an EMBL/GenBank/DDBJ whole genome shotgun (WGS) entry which is preliminary data.</text>
</comment>
<gene>
    <name evidence="1" type="ORF">AMK68_02265</name>
</gene>
<evidence type="ECO:0000313" key="2">
    <source>
        <dbReference type="Proteomes" id="UP000052020"/>
    </source>
</evidence>